<evidence type="ECO:0000256" key="23">
    <source>
        <dbReference type="PIRSR" id="PIRSR000381-2"/>
    </source>
</evidence>
<evidence type="ECO:0000256" key="14">
    <source>
        <dbReference type="ARBA" id="ARBA00022737"/>
    </source>
</evidence>
<dbReference type="SMART" id="SM01018">
    <property type="entry name" value="B12-binding_2"/>
    <property type="match status" value="1"/>
</dbReference>
<dbReference type="NCBIfam" id="TIGR02082">
    <property type="entry name" value="metH"/>
    <property type="match status" value="1"/>
</dbReference>
<dbReference type="FunFam" id="1.10.1240.10:FF:000001">
    <property type="entry name" value="Methionine synthase"/>
    <property type="match status" value="1"/>
</dbReference>
<evidence type="ECO:0000256" key="13">
    <source>
        <dbReference type="ARBA" id="ARBA00022723"/>
    </source>
</evidence>
<dbReference type="Pfam" id="PF02965">
    <property type="entry name" value="Met_synt_B12"/>
    <property type="match status" value="1"/>
</dbReference>
<dbReference type="SUPFAM" id="SSF82282">
    <property type="entry name" value="Homocysteine S-methyltransferase"/>
    <property type="match status" value="1"/>
</dbReference>
<sequence length="1265" mass="138737">MTDTVIPAQSPTEASLRAILARRIMILDGAMGTIIQQYKLDEVAYRGGPAGRFIDFAAPADSGARELFVKGNNELLTLTQPQIIQEIHERYLAAGADLIETNTFGATTIAQDDYHMAHLAYEMNVQAAKLARAACDKYSTPDKPRFVAGALGPTPKTASISPDVNDPAARNVTFDQLVAAYLQQTQGLVEGGADVLLVETIFDTLNCKAALFAIDLFYEQNPTVARLPLMISGTVTDASGRILSGQTVPAFWNSVRHAKPLTIGLNCALGAALMRPYAEELSKIADTFVCIYPNAGLPNPMSDTGFDELPEDTSALLREFADAGFLNMAGGCCGTTPEHIKAIGELLSNNTPRTLPAKSHDLRLSGLEPFVVNDESLFVNVGERTNVTGSKAFARMILNEQYDEALSVARQQVENGAQVIDINMDEAMLDSLAAMTRFLNLIASEPDISRVPIMVDSSKWSVIEAGLKCVQGKAIVNSISMKEGEAEFLRQATLCRRYGAAVIVMAFDEKGQADTFERKIEICARAYHLLVDALDFPPEDIIFDPNIFAVATGIEEHNNYAVDFINATRWIKDNLPHAKISGGVSNVSFSFRGNDPAREAIHTVFLYHAIKAGMTMGIVNAGMVGVYDNLDPELRERVEDVVLNRREDSTERMIEFAGTLKAGGGKTDVQNLAWREGTVQARLSHALVHGITQFIVEDTEEARQELLHNGGRPIHVIEGPLMAGMDVVGDLFGQGKMFLPQVVKSARVMKQAVAHLIPFIEEEKLLEEKRTGIVAKPKGKIIMATVKGDVHDIGKNIVTVVLQCNNFEVVNMGVMVPCSEILARAKVENADIIGLSGLITPSLEEMAYVAKEMQRDEHFRMLKIPLLIGGATTSRAHTAVKIAHNYEGPVIYVPDASRSVSVAQSLLTPEQRDKYVADIELDYARIREQHANKKALPILSLPKARANKMVLPFDGAGAPVKPKFIGRRVFKNVDLATLAQYIDWGPFFQTWDLAGPFPAILTDEVVGDAATRVYAEGQALLKKLIDGRWLTANGVVALLPANSVNDDDIEVYTDDTRSTVAFTYYGMRQQGVKPVVDGVQRPNQCLADFIAPKESGIKDYLGMFAVTSGIGIEKYEKRFEDAHDDYSSIMLKSLADRLAEAFAEYLHERVRTDLWGYAAGEELSNDDMIAEKYLGIRPAPGYPACPEHTVKRAMFDVLQAEEIGMQLTESYAMFPGAAVSGFYFAHPESKYFVVGKIGEDQVEDMVKRRGVPREDIERWLAPNLS</sequence>
<dbReference type="RefSeq" id="WP_065308227.1">
    <property type="nucleotide sequence ID" value="NZ_LOCQ01000055.1"/>
</dbReference>
<dbReference type="PANTHER" id="PTHR45833">
    <property type="entry name" value="METHIONINE SYNTHASE"/>
    <property type="match status" value="1"/>
</dbReference>
<evidence type="ECO:0000256" key="18">
    <source>
        <dbReference type="ARBA" id="ARBA00025552"/>
    </source>
</evidence>
<evidence type="ECO:0000256" key="9">
    <source>
        <dbReference type="ARBA" id="ARBA00022605"/>
    </source>
</evidence>
<dbReference type="Gene3D" id="1.10.288.10">
    <property type="entry name" value="Cobalamin-dependent Methionine Synthase, domain 2"/>
    <property type="match status" value="1"/>
</dbReference>
<dbReference type="GO" id="GO:0032259">
    <property type="term" value="P:methylation"/>
    <property type="evidence" value="ECO:0007669"/>
    <property type="project" value="UniProtKB-KW"/>
</dbReference>
<dbReference type="PROSITE" id="PS50972">
    <property type="entry name" value="PTERIN_BINDING"/>
    <property type="match status" value="1"/>
</dbReference>
<dbReference type="STRING" id="1747903.ASR47_100853"/>
<dbReference type="GO" id="GO:0008705">
    <property type="term" value="F:methionine synthase activity"/>
    <property type="evidence" value="ECO:0007669"/>
    <property type="project" value="UniProtKB-UniRule"/>
</dbReference>
<evidence type="ECO:0000256" key="24">
    <source>
        <dbReference type="PROSITE-ProRule" id="PRU00333"/>
    </source>
</evidence>
<evidence type="ECO:0000256" key="2">
    <source>
        <dbReference type="ARBA" id="ARBA00001947"/>
    </source>
</evidence>
<evidence type="ECO:0000256" key="11">
    <source>
        <dbReference type="ARBA" id="ARBA00022679"/>
    </source>
</evidence>
<keyword evidence="17 21" id="KW-0170">Cobalt</keyword>
<dbReference type="SUPFAM" id="SSF47644">
    <property type="entry name" value="Methionine synthase domain"/>
    <property type="match status" value="1"/>
</dbReference>
<feature type="binding site" evidence="23">
    <location>
        <begin position="788"/>
        <end position="792"/>
    </location>
    <ligand>
        <name>methylcob(III)alamin</name>
        <dbReference type="ChEBI" id="CHEBI:28115"/>
    </ligand>
</feature>
<dbReference type="InterPro" id="IPR037010">
    <property type="entry name" value="VitB12-dep_Met_synth_activ_sf"/>
</dbReference>
<dbReference type="InterPro" id="IPR050554">
    <property type="entry name" value="Met_Synthase/Corrinoid"/>
</dbReference>
<feature type="binding site" evidence="23">
    <location>
        <begin position="1231"/>
        <end position="1232"/>
    </location>
    <ligand>
        <name>S-adenosyl-L-methionine</name>
        <dbReference type="ChEBI" id="CHEBI:59789"/>
    </ligand>
</feature>
<keyword evidence="8 21" id="KW-0489">Methyltransferase</keyword>
<comment type="cofactor">
    <cofactor evidence="3 21 22">
        <name>methylcob(III)alamin</name>
        <dbReference type="ChEBI" id="CHEBI:28115"/>
    </cofactor>
</comment>
<reference evidence="30 31" key="1">
    <citation type="submission" date="2016-04" db="EMBL/GenBank/DDBJ databases">
        <title>Draft genome sequence of Janthinobacterium psychrotolerans sp. nov., isolated from freshwater sediments in Denmark.</title>
        <authorList>
            <person name="Gong X."/>
            <person name="Skrivergaard S."/>
            <person name="Korsgaard B.S."/>
            <person name="Schreiber L."/>
            <person name="Marshall I.P."/>
            <person name="Finster K."/>
            <person name="Schramm A."/>
        </authorList>
    </citation>
    <scope>NUCLEOTIDE SEQUENCE [LARGE SCALE GENOMIC DNA]</scope>
    <source>
        <strain evidence="30 31">S3-2</strain>
    </source>
</reference>
<dbReference type="SUPFAM" id="SSF51717">
    <property type="entry name" value="Dihydropteroate synthetase-like"/>
    <property type="match status" value="1"/>
</dbReference>
<keyword evidence="31" id="KW-1185">Reference proteome</keyword>
<feature type="binding site" evidence="23">
    <location>
        <position position="896"/>
    </location>
    <ligand>
        <name>methylcob(III)alamin</name>
        <dbReference type="ChEBI" id="CHEBI:28115"/>
    </ligand>
</feature>
<evidence type="ECO:0000256" key="4">
    <source>
        <dbReference type="ARBA" id="ARBA00005178"/>
    </source>
</evidence>
<evidence type="ECO:0000259" key="28">
    <source>
        <dbReference type="PROSITE" id="PS51332"/>
    </source>
</evidence>
<dbReference type="InterPro" id="IPR036594">
    <property type="entry name" value="Meth_synthase_dom"/>
</dbReference>
<evidence type="ECO:0000256" key="19">
    <source>
        <dbReference type="ARBA" id="ARBA00031040"/>
    </source>
</evidence>
<evidence type="ECO:0000256" key="12">
    <source>
        <dbReference type="ARBA" id="ARBA00022691"/>
    </source>
</evidence>
<feature type="domain" description="B12-binding N-terminal" evidence="29">
    <location>
        <begin position="670"/>
        <end position="768"/>
    </location>
</feature>
<dbReference type="OrthoDB" id="9803687at2"/>
<evidence type="ECO:0000256" key="21">
    <source>
        <dbReference type="PIRNR" id="PIRNR000381"/>
    </source>
</evidence>
<dbReference type="Gene3D" id="3.20.20.20">
    <property type="entry name" value="Dihydropteroate synthase-like"/>
    <property type="match status" value="1"/>
</dbReference>
<feature type="binding site" evidence="23">
    <location>
        <position position="836"/>
    </location>
    <ligand>
        <name>methylcob(III)alamin</name>
        <dbReference type="ChEBI" id="CHEBI:28115"/>
    </ligand>
</feature>
<dbReference type="PROSITE" id="PS51332">
    <property type="entry name" value="B12_BINDING"/>
    <property type="match status" value="1"/>
</dbReference>
<evidence type="ECO:0000256" key="10">
    <source>
        <dbReference type="ARBA" id="ARBA00022628"/>
    </source>
</evidence>
<dbReference type="GO" id="GO:0046653">
    <property type="term" value="P:tetrahydrofolate metabolic process"/>
    <property type="evidence" value="ECO:0007669"/>
    <property type="project" value="TreeGrafter"/>
</dbReference>
<dbReference type="Gene3D" id="1.10.1240.10">
    <property type="entry name" value="Methionine synthase domain"/>
    <property type="match status" value="1"/>
</dbReference>
<dbReference type="SUPFAM" id="SSF56507">
    <property type="entry name" value="Methionine synthase activation domain-like"/>
    <property type="match status" value="1"/>
</dbReference>
<dbReference type="Pfam" id="PF02310">
    <property type="entry name" value="B12-binding"/>
    <property type="match status" value="1"/>
</dbReference>
<evidence type="ECO:0000256" key="22">
    <source>
        <dbReference type="PIRSR" id="PIRSR000381-1"/>
    </source>
</evidence>
<dbReference type="Pfam" id="PF00809">
    <property type="entry name" value="Pterin_bind"/>
    <property type="match status" value="1"/>
</dbReference>
<keyword evidence="11 21" id="KW-0808">Transferase</keyword>
<dbReference type="InterPro" id="IPR033706">
    <property type="entry name" value="Met_synthase_B12-bd"/>
</dbReference>
<evidence type="ECO:0000313" key="30">
    <source>
        <dbReference type="EMBL" id="OBV38993.1"/>
    </source>
</evidence>
<dbReference type="Pfam" id="PF02574">
    <property type="entry name" value="S-methyl_trans"/>
    <property type="match status" value="1"/>
</dbReference>
<dbReference type="PROSITE" id="PS50974">
    <property type="entry name" value="ADOMET_ACTIVATION"/>
    <property type="match status" value="1"/>
</dbReference>
<evidence type="ECO:0000256" key="6">
    <source>
        <dbReference type="ARBA" id="ARBA00012032"/>
    </source>
</evidence>
<keyword evidence="10 21" id="KW-0846">Cobalamin</keyword>
<dbReference type="PANTHER" id="PTHR45833:SF1">
    <property type="entry name" value="METHIONINE SYNTHASE"/>
    <property type="match status" value="1"/>
</dbReference>
<evidence type="ECO:0000313" key="31">
    <source>
        <dbReference type="Proteomes" id="UP000092713"/>
    </source>
</evidence>
<evidence type="ECO:0000256" key="5">
    <source>
        <dbReference type="ARBA" id="ARBA00010398"/>
    </source>
</evidence>
<dbReference type="Gene3D" id="3.10.196.10">
    <property type="entry name" value="Vitamin B12-dependent methionine synthase, activation domain"/>
    <property type="match status" value="1"/>
</dbReference>
<keyword evidence="9 21" id="KW-0028">Amino-acid biosynthesis</keyword>
<feature type="domain" description="Pterin-binding" evidence="26">
    <location>
        <begin position="378"/>
        <end position="639"/>
    </location>
</feature>
<feature type="binding site" evidence="22 24">
    <location>
        <position position="332"/>
    </location>
    <ligand>
        <name>Zn(2+)</name>
        <dbReference type="ChEBI" id="CHEBI:29105"/>
    </ligand>
</feature>
<dbReference type="PATRIC" id="fig|1747903.4.peg.2559"/>
<gene>
    <name evidence="30" type="primary">metH</name>
    <name evidence="30" type="ORF">ASR47_100853</name>
</gene>
<dbReference type="GO" id="GO:0031419">
    <property type="term" value="F:cobalamin binding"/>
    <property type="evidence" value="ECO:0007669"/>
    <property type="project" value="UniProtKB-UniRule"/>
</dbReference>
<evidence type="ECO:0000256" key="20">
    <source>
        <dbReference type="NCBIfam" id="TIGR02082"/>
    </source>
</evidence>
<dbReference type="InterPro" id="IPR004223">
    <property type="entry name" value="VitB12-dep_Met_synth_activ_dom"/>
</dbReference>
<dbReference type="Gene3D" id="3.20.20.330">
    <property type="entry name" value="Homocysteine-binding-like domain"/>
    <property type="match status" value="1"/>
</dbReference>
<keyword evidence="12 21" id="KW-0949">S-adenosyl-L-methionine</keyword>
<feature type="binding site" evidence="23">
    <location>
        <position position="1177"/>
    </location>
    <ligand>
        <name>S-adenosyl-L-methionine</name>
        <dbReference type="ChEBI" id="CHEBI:59789"/>
    </ligand>
</feature>
<comment type="pathway">
    <text evidence="4 21">Amino-acid biosynthesis; L-methionine biosynthesis via de novo pathway; L-methionine from L-homocysteine (MetH route): step 1/1.</text>
</comment>
<comment type="caution">
    <text evidence="30">The sequence shown here is derived from an EMBL/GenBank/DDBJ whole genome shotgun (WGS) entry which is preliminary data.</text>
</comment>
<evidence type="ECO:0000256" key="1">
    <source>
        <dbReference type="ARBA" id="ARBA00001700"/>
    </source>
</evidence>
<dbReference type="Proteomes" id="UP000092713">
    <property type="component" value="Unassembled WGS sequence"/>
</dbReference>
<comment type="similarity">
    <text evidence="5">Belongs to the vitamin-B12 dependent methionine synthase family.</text>
</comment>
<comment type="catalytic activity">
    <reaction evidence="1 21">
        <text>(6S)-5-methyl-5,6,7,8-tetrahydrofolate + L-homocysteine = (6S)-5,6,7,8-tetrahydrofolate + L-methionine</text>
        <dbReference type="Rhea" id="RHEA:11172"/>
        <dbReference type="ChEBI" id="CHEBI:18608"/>
        <dbReference type="ChEBI" id="CHEBI:57453"/>
        <dbReference type="ChEBI" id="CHEBI:57844"/>
        <dbReference type="ChEBI" id="CHEBI:58199"/>
        <dbReference type="EC" id="2.1.1.13"/>
    </reaction>
</comment>
<dbReference type="SUPFAM" id="SSF52242">
    <property type="entry name" value="Cobalamin (vitamin B12)-binding domain"/>
    <property type="match status" value="1"/>
</dbReference>
<dbReference type="Gene3D" id="3.40.50.280">
    <property type="entry name" value="Cobalamin-binding domain"/>
    <property type="match status" value="1"/>
</dbReference>
<dbReference type="UniPathway" id="UPA00051">
    <property type="reaction ID" value="UER00081"/>
</dbReference>
<dbReference type="AlphaFoldDB" id="A0A1A7C3W3"/>
<protein>
    <recommendedName>
        <fullName evidence="7 20">Methionine synthase</fullName>
        <ecNumber evidence="6 20">2.1.1.13</ecNumber>
    </recommendedName>
    <alternativeName>
        <fullName evidence="19 21">5-methyltetrahydrofolate--homocysteine methyltransferase</fullName>
    </alternativeName>
</protein>
<dbReference type="Pfam" id="PF02607">
    <property type="entry name" value="B12-binding_2"/>
    <property type="match status" value="1"/>
</dbReference>
<feature type="binding site" description="axial binding residue" evidence="22">
    <location>
        <position position="791"/>
    </location>
    <ligand>
        <name>methylcob(III)alamin</name>
        <dbReference type="ChEBI" id="CHEBI:28115"/>
    </ligand>
    <ligandPart>
        <name>Co</name>
        <dbReference type="ChEBI" id="CHEBI:27638"/>
    </ligandPart>
</feature>
<feature type="binding site" evidence="23">
    <location>
        <position position="983"/>
    </location>
    <ligand>
        <name>S-adenosyl-L-methionine</name>
        <dbReference type="ChEBI" id="CHEBI:59789"/>
    </ligand>
</feature>
<dbReference type="InterPro" id="IPR011822">
    <property type="entry name" value="MetH"/>
</dbReference>
<feature type="binding site" evidence="22 24">
    <location>
        <position position="333"/>
    </location>
    <ligand>
        <name>Zn(2+)</name>
        <dbReference type="ChEBI" id="CHEBI:29105"/>
    </ligand>
</feature>
<evidence type="ECO:0000256" key="8">
    <source>
        <dbReference type="ARBA" id="ARBA00022603"/>
    </source>
</evidence>
<organism evidence="30 31">
    <name type="scientific">Janthinobacterium psychrotolerans</name>
    <dbReference type="NCBI Taxonomy" id="1747903"/>
    <lineage>
        <taxon>Bacteria</taxon>
        <taxon>Pseudomonadati</taxon>
        <taxon>Pseudomonadota</taxon>
        <taxon>Betaproteobacteria</taxon>
        <taxon>Burkholderiales</taxon>
        <taxon>Oxalobacteraceae</taxon>
        <taxon>Janthinobacterium</taxon>
    </lineage>
</organism>
<evidence type="ECO:0000256" key="16">
    <source>
        <dbReference type="ARBA" id="ARBA00023167"/>
    </source>
</evidence>
<keyword evidence="16 21" id="KW-0486">Methionine biosynthesis</keyword>
<dbReference type="PIRSF" id="PIRSF000381">
    <property type="entry name" value="MetH"/>
    <property type="match status" value="1"/>
</dbReference>
<keyword evidence="13 21" id="KW-0479">Metal-binding</keyword>
<evidence type="ECO:0000259" key="26">
    <source>
        <dbReference type="PROSITE" id="PS50972"/>
    </source>
</evidence>
<dbReference type="GO" id="GO:0008270">
    <property type="term" value="F:zinc ion binding"/>
    <property type="evidence" value="ECO:0007669"/>
    <property type="project" value="UniProtKB-UniRule"/>
</dbReference>
<feature type="binding site" evidence="23">
    <location>
        <position position="718"/>
    </location>
    <ligand>
        <name>methylcob(III)alamin</name>
        <dbReference type="ChEBI" id="CHEBI:28115"/>
    </ligand>
</feature>
<evidence type="ECO:0000256" key="17">
    <source>
        <dbReference type="ARBA" id="ARBA00023285"/>
    </source>
</evidence>
<comment type="domain">
    <text evidence="21">Modular enzyme with four functionally distinct domains. The isolated Hcy-binding domain catalyzes methyl transfer from free methylcobalamin to homocysteine. The Hcy-binding domain in association with the pterin-binding domain catalyzes the methylation of cob(I)alamin by methyltetrahydrofolate and the methylation of homocysteine. The B12-binding domain binds the cofactor. The AdoMet activation domain binds S-adenosyl-L-methionine. Under aerobic conditions cob(I)alamin can be converted to inactive cob(II)alamin. Reductive methylation by S-adenosyl-L-methionine and flavodoxin regenerates methylcobalamin.</text>
</comment>
<dbReference type="InterPro" id="IPR036589">
    <property type="entry name" value="HCY_dom_sf"/>
</dbReference>
<dbReference type="GO" id="GO:0005829">
    <property type="term" value="C:cytosol"/>
    <property type="evidence" value="ECO:0007669"/>
    <property type="project" value="TreeGrafter"/>
</dbReference>
<evidence type="ECO:0000259" key="27">
    <source>
        <dbReference type="PROSITE" id="PS50974"/>
    </source>
</evidence>
<keyword evidence="14" id="KW-0677">Repeat</keyword>
<comment type="function">
    <text evidence="18 21">Catalyzes the transfer of a methyl group from methyl-cobalamin to homocysteine, yielding enzyme-bound cob(I)alamin and methionine. Subsequently, remethylates the cofactor using methyltetrahydrofolate.</text>
</comment>
<dbReference type="InterPro" id="IPR011005">
    <property type="entry name" value="Dihydropteroate_synth-like_sf"/>
</dbReference>
<dbReference type="InterPro" id="IPR036724">
    <property type="entry name" value="Cobalamin-bd_sf"/>
</dbReference>
<accession>A0A1A7C3W3</accession>
<dbReference type="InterPro" id="IPR006158">
    <property type="entry name" value="Cobalamin-bd"/>
</dbReference>
<dbReference type="CDD" id="cd00740">
    <property type="entry name" value="MeTr"/>
    <property type="match status" value="1"/>
</dbReference>
<dbReference type="FunFam" id="3.20.20.20:FF:000002">
    <property type="entry name" value="Methionine synthase"/>
    <property type="match status" value="1"/>
</dbReference>
<name>A0A1A7C3W3_9BURK</name>
<dbReference type="GO" id="GO:0050667">
    <property type="term" value="P:homocysteine metabolic process"/>
    <property type="evidence" value="ECO:0007669"/>
    <property type="project" value="TreeGrafter"/>
</dbReference>
<dbReference type="FunFam" id="3.40.50.280:FF:000001">
    <property type="entry name" value="Methionine synthase"/>
    <property type="match status" value="1"/>
</dbReference>
<dbReference type="PROSITE" id="PS51337">
    <property type="entry name" value="B12_BINDING_NTER"/>
    <property type="match status" value="1"/>
</dbReference>
<dbReference type="PROSITE" id="PS50970">
    <property type="entry name" value="HCY"/>
    <property type="match status" value="1"/>
</dbReference>
<feature type="domain" description="B12-binding" evidence="28">
    <location>
        <begin position="778"/>
        <end position="917"/>
    </location>
</feature>
<comment type="cofactor">
    <cofactor evidence="2 21 24">
        <name>Zn(2+)</name>
        <dbReference type="ChEBI" id="CHEBI:29105"/>
    </cofactor>
</comment>
<dbReference type="InterPro" id="IPR003726">
    <property type="entry name" value="HCY_dom"/>
</dbReference>
<dbReference type="FunFam" id="3.20.20.330:FF:000001">
    <property type="entry name" value="Methionine synthase"/>
    <property type="match status" value="1"/>
</dbReference>
<proteinExistence type="inferred from homology"/>
<dbReference type="NCBIfam" id="NF007024">
    <property type="entry name" value="PRK09490.1"/>
    <property type="match status" value="1"/>
</dbReference>
<dbReference type="InterPro" id="IPR000489">
    <property type="entry name" value="Pterin-binding_dom"/>
</dbReference>
<evidence type="ECO:0000256" key="3">
    <source>
        <dbReference type="ARBA" id="ARBA00001956"/>
    </source>
</evidence>
<feature type="binding site" evidence="22 24">
    <location>
        <position position="267"/>
    </location>
    <ligand>
        <name>Zn(2+)</name>
        <dbReference type="ChEBI" id="CHEBI:29105"/>
    </ligand>
</feature>
<dbReference type="CDD" id="cd02069">
    <property type="entry name" value="methionine_synthase_B12_BD"/>
    <property type="match status" value="1"/>
</dbReference>
<keyword evidence="15 21" id="KW-0862">Zinc</keyword>
<evidence type="ECO:0000256" key="7">
    <source>
        <dbReference type="ARBA" id="ARBA00013998"/>
    </source>
</evidence>
<feature type="domain" description="Hcy-binding" evidence="25">
    <location>
        <begin position="13"/>
        <end position="347"/>
    </location>
</feature>
<dbReference type="EC" id="2.1.1.13" evidence="6 20"/>
<dbReference type="EMBL" id="LOCQ01000055">
    <property type="protein sequence ID" value="OBV38993.1"/>
    <property type="molecule type" value="Genomic_DNA"/>
</dbReference>
<evidence type="ECO:0000256" key="15">
    <source>
        <dbReference type="ARBA" id="ARBA00022833"/>
    </source>
</evidence>
<evidence type="ECO:0000259" key="25">
    <source>
        <dbReference type="PROSITE" id="PS50970"/>
    </source>
</evidence>
<dbReference type="InterPro" id="IPR003759">
    <property type="entry name" value="Cbl-bd_cap"/>
</dbReference>
<feature type="domain" description="AdoMet activation" evidence="27">
    <location>
        <begin position="932"/>
        <end position="1265"/>
    </location>
</feature>
<feature type="binding site" evidence="23">
    <location>
        <position position="840"/>
    </location>
    <ligand>
        <name>methylcob(III)alamin</name>
        <dbReference type="ChEBI" id="CHEBI:28115"/>
    </ligand>
</feature>
<evidence type="ECO:0000259" key="29">
    <source>
        <dbReference type="PROSITE" id="PS51337"/>
    </source>
</evidence>